<evidence type="ECO:0000313" key="2">
    <source>
        <dbReference type="EMBL" id="KPM67106.1"/>
    </source>
</evidence>
<name>A0A0P7DFT8_PSEPU</name>
<reference evidence="2 3" key="1">
    <citation type="submission" date="2015-10" db="EMBL/GenBank/DDBJ databases">
        <title>Pseudomonas putida clinical strains.</title>
        <authorList>
            <person name="Molina L."/>
            <person name="Udaondo Z."/>
        </authorList>
    </citation>
    <scope>NUCLEOTIDE SEQUENCE [LARGE SCALE GENOMIC DNA]</scope>
    <source>
        <strain evidence="2 3">HB13667</strain>
    </source>
</reference>
<evidence type="ECO:0000259" key="1">
    <source>
        <dbReference type="Pfam" id="PF04448"/>
    </source>
</evidence>
<dbReference type="AlphaFoldDB" id="A0A0P7DFT8"/>
<dbReference type="Proteomes" id="UP000050437">
    <property type="component" value="Unassembled WGS sequence"/>
</dbReference>
<dbReference type="EMBL" id="LKKS01000045">
    <property type="protein sequence ID" value="KPM67106.1"/>
    <property type="molecule type" value="Genomic_DNA"/>
</dbReference>
<protein>
    <recommendedName>
        <fullName evidence="1">DUF551 domain-containing protein</fullName>
    </recommendedName>
</protein>
<feature type="domain" description="DUF551" evidence="1">
    <location>
        <begin position="3"/>
        <end position="56"/>
    </location>
</feature>
<evidence type="ECO:0000313" key="3">
    <source>
        <dbReference type="Proteomes" id="UP000050437"/>
    </source>
</evidence>
<sequence length="61" mass="7023">MSGWIKIEDQLPPEDKQVLCSDGCDVFIASHHNSFFTGEFHDLLWVTHWMELPEPPSPPTE</sequence>
<comment type="caution">
    <text evidence="2">The sequence shown here is derived from an EMBL/GenBank/DDBJ whole genome shotgun (WGS) entry which is preliminary data.</text>
</comment>
<gene>
    <name evidence="2" type="ORF">HB13667_07750</name>
</gene>
<accession>A0A0P7DFT8</accession>
<dbReference type="RefSeq" id="WP_054572414.1">
    <property type="nucleotide sequence ID" value="NZ_LKKS01000045.1"/>
</dbReference>
<dbReference type="InterPro" id="IPR007539">
    <property type="entry name" value="DUF551"/>
</dbReference>
<dbReference type="Pfam" id="PF04448">
    <property type="entry name" value="DUF551"/>
    <property type="match status" value="1"/>
</dbReference>
<organism evidence="2 3">
    <name type="scientific">Pseudomonas putida</name>
    <name type="common">Arthrobacter siderocapsulatus</name>
    <dbReference type="NCBI Taxonomy" id="303"/>
    <lineage>
        <taxon>Bacteria</taxon>
        <taxon>Pseudomonadati</taxon>
        <taxon>Pseudomonadota</taxon>
        <taxon>Gammaproteobacteria</taxon>
        <taxon>Pseudomonadales</taxon>
        <taxon>Pseudomonadaceae</taxon>
        <taxon>Pseudomonas</taxon>
    </lineage>
</organism>
<proteinExistence type="predicted"/>